<dbReference type="PANTHER" id="PTHR43673:SF10">
    <property type="entry name" value="NADH DEHYDROGENASE_NAD(P)H NITROREDUCTASE XCC3605-RELATED"/>
    <property type="match status" value="1"/>
</dbReference>
<evidence type="ECO:0000313" key="5">
    <source>
        <dbReference type="EMBL" id="AKA35824.1"/>
    </source>
</evidence>
<dbReference type="InterPro" id="IPR029479">
    <property type="entry name" value="Nitroreductase"/>
</dbReference>
<dbReference type="EMBL" id="CP011071">
    <property type="protein sequence ID" value="AKA35824.1"/>
    <property type="molecule type" value="Genomic_DNA"/>
</dbReference>
<keyword evidence="2" id="KW-0521">NADP</keyword>
<evidence type="ECO:0000256" key="2">
    <source>
        <dbReference type="ARBA" id="ARBA00022857"/>
    </source>
</evidence>
<sequence>METVLENRTWRYATKKFDTHKKVSGGDLDILLEATRLSASSYGLQPYHVFVITDQELKEKLKPASWGQSQITDASHIIVFANKTDFGEELVDEYLQNVSKTRNIPAENLKGYSDFMKSKLLGLSTEEKSVWTSKQAYLAFGNMMQAAAELKIDTCPMEGFEAERYNKILGLDGKNLNAAVVLAIGYRSEEDETQHYPKVRKSKEELFTYL</sequence>
<dbReference type="Proteomes" id="UP000032726">
    <property type="component" value="Chromosome"/>
</dbReference>
<dbReference type="Gene3D" id="3.40.109.10">
    <property type="entry name" value="NADH Oxidase"/>
    <property type="match status" value="1"/>
</dbReference>
<keyword evidence="3" id="KW-0560">Oxidoreductase</keyword>
<proteinExistence type="inferred from homology"/>
<dbReference type="Pfam" id="PF00881">
    <property type="entry name" value="Nitroreductase"/>
    <property type="match status" value="1"/>
</dbReference>
<accession>A0A0D5YVA3</accession>
<dbReference type="RefSeq" id="WP_045802433.1">
    <property type="nucleotide sequence ID" value="NZ_CP011071.1"/>
</dbReference>
<reference evidence="5 6" key="1">
    <citation type="submission" date="2015-03" db="EMBL/GenBank/DDBJ databases">
        <title>Complete genome sequence of Muricauda lutaonensis CC-HSB-11T, isolated from a coastal hot spring.</title>
        <authorList>
            <person name="Kim K.M."/>
        </authorList>
    </citation>
    <scope>NUCLEOTIDE SEQUENCE [LARGE SCALE GENOMIC DNA]</scope>
    <source>
        <strain evidence="5 6">CC-HSB-11</strain>
    </source>
</reference>
<feature type="domain" description="Nitroreductase" evidence="4">
    <location>
        <begin position="10"/>
        <end position="186"/>
    </location>
</feature>
<dbReference type="PANTHER" id="PTHR43673">
    <property type="entry name" value="NAD(P)H NITROREDUCTASE YDGI-RELATED"/>
    <property type="match status" value="1"/>
</dbReference>
<evidence type="ECO:0000313" key="6">
    <source>
        <dbReference type="Proteomes" id="UP000032726"/>
    </source>
</evidence>
<dbReference type="OrthoDB" id="9809288at2"/>
<gene>
    <name evidence="5" type="ORF">VC82_2233</name>
</gene>
<dbReference type="CDD" id="cd02149">
    <property type="entry name" value="NfsB-like"/>
    <property type="match status" value="1"/>
</dbReference>
<organism evidence="5 6">
    <name type="scientific">Flagellimonas lutaonensis</name>
    <dbReference type="NCBI Taxonomy" id="516051"/>
    <lineage>
        <taxon>Bacteria</taxon>
        <taxon>Pseudomonadati</taxon>
        <taxon>Bacteroidota</taxon>
        <taxon>Flavobacteriia</taxon>
        <taxon>Flavobacteriales</taxon>
        <taxon>Flavobacteriaceae</taxon>
        <taxon>Flagellimonas</taxon>
    </lineage>
</organism>
<evidence type="ECO:0000256" key="3">
    <source>
        <dbReference type="ARBA" id="ARBA00023002"/>
    </source>
</evidence>
<evidence type="ECO:0000256" key="1">
    <source>
        <dbReference type="ARBA" id="ARBA00007118"/>
    </source>
</evidence>
<dbReference type="AlphaFoldDB" id="A0A0D5YVA3"/>
<dbReference type="HOGENOM" id="CLU_070764_4_1_10"/>
<comment type="similarity">
    <text evidence="1">Belongs to the nitroreductase family.</text>
</comment>
<dbReference type="PATRIC" id="fig|516051.4.peg.2299"/>
<dbReference type="InterPro" id="IPR033878">
    <property type="entry name" value="NfsB-like"/>
</dbReference>
<name>A0A0D5YVA3_9FLAO</name>
<dbReference type="KEGG" id="mlt:VC82_2233"/>
<dbReference type="GO" id="GO:0016491">
    <property type="term" value="F:oxidoreductase activity"/>
    <property type="evidence" value="ECO:0007669"/>
    <property type="project" value="UniProtKB-KW"/>
</dbReference>
<evidence type="ECO:0000259" key="4">
    <source>
        <dbReference type="Pfam" id="PF00881"/>
    </source>
</evidence>
<dbReference type="InterPro" id="IPR000415">
    <property type="entry name" value="Nitroreductase-like"/>
</dbReference>
<dbReference type="STRING" id="516051.VC82_2233"/>
<protein>
    <submittedName>
        <fullName evidence="5">Nitroreductase</fullName>
    </submittedName>
</protein>
<dbReference type="SUPFAM" id="SSF55469">
    <property type="entry name" value="FMN-dependent nitroreductase-like"/>
    <property type="match status" value="1"/>
</dbReference>
<keyword evidence="6" id="KW-1185">Reference proteome</keyword>